<dbReference type="OrthoDB" id="348678at2759"/>
<dbReference type="GO" id="GO:0000324">
    <property type="term" value="C:fungal-type vacuole"/>
    <property type="evidence" value="ECO:0007669"/>
    <property type="project" value="TreeGrafter"/>
</dbReference>
<evidence type="ECO:0000256" key="3">
    <source>
        <dbReference type="ARBA" id="ARBA00012459"/>
    </source>
</evidence>
<keyword evidence="13" id="KW-0732">Signal</keyword>
<evidence type="ECO:0000313" key="15">
    <source>
        <dbReference type="Proteomes" id="UP000800092"/>
    </source>
</evidence>
<evidence type="ECO:0000256" key="12">
    <source>
        <dbReference type="SAM" id="MobiDB-lite"/>
    </source>
</evidence>
<feature type="region of interest" description="Disordered" evidence="12">
    <location>
        <begin position="523"/>
        <end position="572"/>
    </location>
</feature>
<evidence type="ECO:0000256" key="13">
    <source>
        <dbReference type="SAM" id="SignalP"/>
    </source>
</evidence>
<keyword evidence="9" id="KW-1133">Transmembrane helix</keyword>
<keyword evidence="8" id="KW-0735">Signal-anchor</keyword>
<feature type="compositionally biased region" description="Basic residues" evidence="12">
    <location>
        <begin position="540"/>
        <end position="555"/>
    </location>
</feature>
<evidence type="ECO:0000256" key="10">
    <source>
        <dbReference type="ARBA" id="ARBA00023136"/>
    </source>
</evidence>
<dbReference type="GO" id="GO:0005774">
    <property type="term" value="C:vacuolar membrane"/>
    <property type="evidence" value="ECO:0007669"/>
    <property type="project" value="UniProtKB-SubCell"/>
</dbReference>
<keyword evidence="5" id="KW-0926">Vacuole</keyword>
<dbReference type="EC" id="3.6.1.10" evidence="3"/>
<dbReference type="AlphaFoldDB" id="A0A6A6HBI3"/>
<feature type="region of interest" description="Disordered" evidence="12">
    <location>
        <begin position="709"/>
        <end position="747"/>
    </location>
</feature>
<protein>
    <recommendedName>
        <fullName evidence="4">Endopolyphosphatase</fullName>
        <ecNumber evidence="3">3.6.1.10</ecNumber>
    </recommendedName>
</protein>
<dbReference type="Proteomes" id="UP000800092">
    <property type="component" value="Unassembled WGS sequence"/>
</dbReference>
<dbReference type="PANTHER" id="PTHR10340">
    <property type="entry name" value="SPHINGOMYELIN PHOSPHODIESTERASE"/>
    <property type="match status" value="1"/>
</dbReference>
<dbReference type="InterPro" id="IPR041805">
    <property type="entry name" value="ASMase/PPN1_MPP"/>
</dbReference>
<dbReference type="GO" id="GO:0004309">
    <property type="term" value="F:exopolyphosphatase activity"/>
    <property type="evidence" value="ECO:0007669"/>
    <property type="project" value="TreeGrafter"/>
</dbReference>
<dbReference type="GO" id="GO:0000298">
    <property type="term" value="F:endopolyphosphatase activity"/>
    <property type="evidence" value="ECO:0007669"/>
    <property type="project" value="UniProtKB-EC"/>
</dbReference>
<evidence type="ECO:0000256" key="9">
    <source>
        <dbReference type="ARBA" id="ARBA00022989"/>
    </source>
</evidence>
<feature type="chain" id="PRO_5025452162" description="Endopolyphosphatase" evidence="13">
    <location>
        <begin position="26"/>
        <end position="770"/>
    </location>
</feature>
<evidence type="ECO:0000256" key="8">
    <source>
        <dbReference type="ARBA" id="ARBA00022968"/>
    </source>
</evidence>
<dbReference type="PANTHER" id="PTHR10340:SF55">
    <property type="entry name" value="ENDOPOLYPHOSPHATASE"/>
    <property type="match status" value="1"/>
</dbReference>
<reference evidence="14" key="1">
    <citation type="journal article" date="2020" name="Stud. Mycol.">
        <title>101 Dothideomycetes genomes: a test case for predicting lifestyles and emergence of pathogens.</title>
        <authorList>
            <person name="Haridas S."/>
            <person name="Albert R."/>
            <person name="Binder M."/>
            <person name="Bloem J."/>
            <person name="Labutti K."/>
            <person name="Salamov A."/>
            <person name="Andreopoulos B."/>
            <person name="Baker S."/>
            <person name="Barry K."/>
            <person name="Bills G."/>
            <person name="Bluhm B."/>
            <person name="Cannon C."/>
            <person name="Castanera R."/>
            <person name="Culley D."/>
            <person name="Daum C."/>
            <person name="Ezra D."/>
            <person name="Gonzalez J."/>
            <person name="Henrissat B."/>
            <person name="Kuo A."/>
            <person name="Liang C."/>
            <person name="Lipzen A."/>
            <person name="Lutzoni F."/>
            <person name="Magnuson J."/>
            <person name="Mondo S."/>
            <person name="Nolan M."/>
            <person name="Ohm R."/>
            <person name="Pangilinan J."/>
            <person name="Park H.-J."/>
            <person name="Ramirez L."/>
            <person name="Alfaro M."/>
            <person name="Sun H."/>
            <person name="Tritt A."/>
            <person name="Yoshinaga Y."/>
            <person name="Zwiers L.-H."/>
            <person name="Turgeon B."/>
            <person name="Goodwin S."/>
            <person name="Spatafora J."/>
            <person name="Crous P."/>
            <person name="Grigoriev I."/>
        </authorList>
    </citation>
    <scope>NUCLEOTIDE SEQUENCE</scope>
    <source>
        <strain evidence="14">Tuck. ex Michener</strain>
    </source>
</reference>
<evidence type="ECO:0000256" key="1">
    <source>
        <dbReference type="ARBA" id="ARBA00004576"/>
    </source>
</evidence>
<dbReference type="EMBL" id="ML991795">
    <property type="protein sequence ID" value="KAF2234860.1"/>
    <property type="molecule type" value="Genomic_DNA"/>
</dbReference>
<evidence type="ECO:0000256" key="4">
    <source>
        <dbReference type="ARBA" id="ARBA00014458"/>
    </source>
</evidence>
<dbReference type="GO" id="GO:0006798">
    <property type="term" value="P:polyphosphate catabolic process"/>
    <property type="evidence" value="ECO:0007669"/>
    <property type="project" value="TreeGrafter"/>
</dbReference>
<keyword evidence="15" id="KW-1185">Reference proteome</keyword>
<dbReference type="CDD" id="cd00842">
    <property type="entry name" value="MPP_ASMase"/>
    <property type="match status" value="1"/>
</dbReference>
<dbReference type="InterPro" id="IPR029052">
    <property type="entry name" value="Metallo-depent_PP-like"/>
</dbReference>
<evidence type="ECO:0000256" key="6">
    <source>
        <dbReference type="ARBA" id="ARBA00022692"/>
    </source>
</evidence>
<evidence type="ECO:0000256" key="2">
    <source>
        <dbReference type="ARBA" id="ARBA00010399"/>
    </source>
</evidence>
<keyword evidence="11" id="KW-0325">Glycoprotein</keyword>
<dbReference type="InterPro" id="IPR012358">
    <property type="entry name" value="EndopolyPtase_N1"/>
</dbReference>
<comment type="similarity">
    <text evidence="2">Belongs to the endopolyphosphatase PPN1 family.</text>
</comment>
<dbReference type="FunFam" id="3.60.21.10:FF:000082">
    <property type="entry name" value="Endopolyphosphatase"/>
    <property type="match status" value="1"/>
</dbReference>
<feature type="signal peptide" evidence="13">
    <location>
        <begin position="1"/>
        <end position="25"/>
    </location>
</feature>
<keyword evidence="6" id="KW-0812">Transmembrane</keyword>
<dbReference type="GO" id="GO:0008081">
    <property type="term" value="F:phosphoric diester hydrolase activity"/>
    <property type="evidence" value="ECO:0007669"/>
    <property type="project" value="TreeGrafter"/>
</dbReference>
<organism evidence="14 15">
    <name type="scientific">Viridothelium virens</name>
    <name type="common">Speckled blister lichen</name>
    <name type="synonym">Trypethelium virens</name>
    <dbReference type="NCBI Taxonomy" id="1048519"/>
    <lineage>
        <taxon>Eukaryota</taxon>
        <taxon>Fungi</taxon>
        <taxon>Dikarya</taxon>
        <taxon>Ascomycota</taxon>
        <taxon>Pezizomycotina</taxon>
        <taxon>Dothideomycetes</taxon>
        <taxon>Dothideomycetes incertae sedis</taxon>
        <taxon>Trypetheliales</taxon>
        <taxon>Trypetheliaceae</taxon>
        <taxon>Viridothelium</taxon>
    </lineage>
</organism>
<keyword evidence="7" id="KW-0378">Hydrolase</keyword>
<feature type="compositionally biased region" description="Pro residues" evidence="12">
    <location>
        <begin position="559"/>
        <end position="572"/>
    </location>
</feature>
<name>A0A6A6HBI3_VIRVR</name>
<evidence type="ECO:0000256" key="11">
    <source>
        <dbReference type="ARBA" id="ARBA00023180"/>
    </source>
</evidence>
<evidence type="ECO:0000256" key="7">
    <source>
        <dbReference type="ARBA" id="ARBA00022801"/>
    </source>
</evidence>
<keyword evidence="10" id="KW-0472">Membrane</keyword>
<evidence type="ECO:0000256" key="5">
    <source>
        <dbReference type="ARBA" id="ARBA00022554"/>
    </source>
</evidence>
<feature type="compositionally biased region" description="Basic and acidic residues" evidence="12">
    <location>
        <begin position="709"/>
        <end position="726"/>
    </location>
</feature>
<accession>A0A6A6HBI3</accession>
<proteinExistence type="inferred from homology"/>
<feature type="compositionally biased region" description="Basic residues" evidence="12">
    <location>
        <begin position="727"/>
        <end position="747"/>
    </location>
</feature>
<evidence type="ECO:0000313" key="14">
    <source>
        <dbReference type="EMBL" id="KAF2234860.1"/>
    </source>
</evidence>
<dbReference type="PIRSF" id="PIRSF027093">
    <property type="entry name" value="EndopolyPtase_N1"/>
    <property type="match status" value="1"/>
</dbReference>
<gene>
    <name evidence="14" type="ORF">EV356DRAFT_501128</name>
</gene>
<sequence>MRMFEPPKPAAVLLLVLVLWYSAESAIAVPSRSQLHQDALQEQRPLVFAQQGNGEVVEIGETKGLKGRFLHITDFHPDPFYEPYTSTSSDNACHSGHGPAGYYGAETSDCDSPLTLVNATFAWIAQHLASEIDFIVWTGDSARHDNDESIPRTESQVIAQNRLLVSHFRTVFGKHNGDEGDDDPTNDFTVPIVPSIGNNDILPHNIFEEGPNHWTKQYASLWRSFIPEEQRHAFEQGGWFYVEVVPDHLAVFSLNTMYFFGKNAGVDGCADSGEPGYEAFEWLRVRLQLLRERGMKAILSGHVPPARTDSKTQWDETCWQKYALWLRQYRDVIVGGLWGHMNVEHFMLQDFHEIDWNVLEVDGTGEDDSNQGSTKKHEDGEFGIASSQDYLKDLREQWADLPTPPPGMFQEELVKEALSSISDDARPEWEVEHFVRHQPRALKAKKTKEEKQREQFLKEIGGKWHERYGISLVSASVVPNFFPTMRVFEYNTTGIDLQNAFDKDGKTGLMRAEEVLQRLAQNQAVDEQLGEDSDDEAAERKKHKKKKGKKSKRPKFTIPAPPSKSTPPGPAYSPQPFTLLGYSQYYANLTEINNDFHDSSLAASTYSSAAEEGWQETGEAWMDWFGSILKWKEGKHHDKKPNKSKPRPKEFSFQIEYDTRHDKLYKLKDLTVGSWVKLARRIGTKEKIDDATISDDDLVTHLEDSRSLIEEEGRNVEDGKEVDTEKKHKHKKGKKKKDKKKHKKNKVWHAFINRAFVSTMDPGEIDDKYQ</sequence>
<dbReference type="SUPFAM" id="SSF56300">
    <property type="entry name" value="Metallo-dependent phosphatases"/>
    <property type="match status" value="1"/>
</dbReference>
<feature type="compositionally biased region" description="Acidic residues" evidence="12">
    <location>
        <begin position="528"/>
        <end position="537"/>
    </location>
</feature>
<comment type="subcellular location">
    <subcellularLocation>
        <location evidence="1">Vacuole membrane</location>
        <topology evidence="1">Single-pass type II membrane protein</topology>
    </subcellularLocation>
</comment>